<sequence length="207" mass="22254">MDDVDDGPRCDLYGRQAQYLDPPILLHFGRRRYGHIGQWCRLIPPADGFLAAQGAEAGVLSSQLDGQVVKAEQRVEAFGVGFRGFQFADERELPGQEVLRAFADGAFGGAGPAAFDGGVDLGAVSGRGDRRLVSRGARVIACRLARRVVPVRARPWRSGASSAKLAARTRSSRPIKARVRSSRAVEVRALSRRAVETCALAECVVAP</sequence>
<accession>A0ABQ5R5F6</accession>
<reference evidence="1" key="1">
    <citation type="submission" date="2022-12" db="EMBL/GenBank/DDBJ databases">
        <title>New Phytohabitans aurantiacus sp. RD004123 nov., an actinomycete isolated from soil.</title>
        <authorList>
            <person name="Triningsih D.W."/>
            <person name="Harunari E."/>
            <person name="Igarashi Y."/>
        </authorList>
    </citation>
    <scope>NUCLEOTIDE SEQUENCE</scope>
    <source>
        <strain evidence="1">RD004123</strain>
    </source>
</reference>
<keyword evidence="2" id="KW-1185">Reference proteome</keyword>
<proteinExistence type="predicted"/>
<comment type="caution">
    <text evidence="1">The sequence shown here is derived from an EMBL/GenBank/DDBJ whole genome shotgun (WGS) entry which is preliminary data.</text>
</comment>
<organism evidence="1 2">
    <name type="scientific">Phytohabitans aurantiacus</name>
    <dbReference type="NCBI Taxonomy" id="3016789"/>
    <lineage>
        <taxon>Bacteria</taxon>
        <taxon>Bacillati</taxon>
        <taxon>Actinomycetota</taxon>
        <taxon>Actinomycetes</taxon>
        <taxon>Micromonosporales</taxon>
        <taxon>Micromonosporaceae</taxon>
    </lineage>
</organism>
<evidence type="ECO:0000313" key="1">
    <source>
        <dbReference type="EMBL" id="GLI01428.1"/>
    </source>
</evidence>
<protein>
    <submittedName>
        <fullName evidence="1">Uncharacterized protein</fullName>
    </submittedName>
</protein>
<evidence type="ECO:0000313" key="2">
    <source>
        <dbReference type="Proteomes" id="UP001144280"/>
    </source>
</evidence>
<name>A0ABQ5R5F6_9ACTN</name>
<gene>
    <name evidence="1" type="ORF">Pa4123_67040</name>
</gene>
<dbReference type="EMBL" id="BSDI01000044">
    <property type="protein sequence ID" value="GLI01428.1"/>
    <property type="molecule type" value="Genomic_DNA"/>
</dbReference>
<dbReference type="Proteomes" id="UP001144280">
    <property type="component" value="Unassembled WGS sequence"/>
</dbReference>